<dbReference type="RefSeq" id="WP_179397856.1">
    <property type="nucleotide sequence ID" value="NZ_JACBZO010000001.1"/>
</dbReference>
<dbReference type="Pfam" id="PF25056">
    <property type="entry name" value="DUF7793"/>
    <property type="match status" value="1"/>
</dbReference>
<dbReference type="Gene3D" id="3.40.970.30">
    <property type="entry name" value="yp_829618.1 like domains"/>
    <property type="match status" value="1"/>
</dbReference>
<dbReference type="EMBL" id="JACBZO010000001">
    <property type="protein sequence ID" value="NYI41468.1"/>
    <property type="molecule type" value="Genomic_DNA"/>
</dbReference>
<evidence type="ECO:0000313" key="2">
    <source>
        <dbReference type="EMBL" id="NYI41468.1"/>
    </source>
</evidence>
<dbReference type="InterPro" id="IPR056695">
    <property type="entry name" value="DUF7793"/>
</dbReference>
<protein>
    <recommendedName>
        <fullName evidence="1">DUF7793 domain-containing protein</fullName>
    </recommendedName>
</protein>
<organism evidence="2 3">
    <name type="scientific">Demequina lutea</name>
    <dbReference type="NCBI Taxonomy" id="431489"/>
    <lineage>
        <taxon>Bacteria</taxon>
        <taxon>Bacillati</taxon>
        <taxon>Actinomycetota</taxon>
        <taxon>Actinomycetes</taxon>
        <taxon>Micrococcales</taxon>
        <taxon>Demequinaceae</taxon>
        <taxon>Demequina</taxon>
    </lineage>
</organism>
<reference evidence="2 3" key="1">
    <citation type="submission" date="2020-07" db="EMBL/GenBank/DDBJ databases">
        <title>Sequencing the genomes of 1000 actinobacteria strains.</title>
        <authorList>
            <person name="Klenk H.-P."/>
        </authorList>
    </citation>
    <scope>NUCLEOTIDE SEQUENCE [LARGE SCALE GENOMIC DNA]</scope>
    <source>
        <strain evidence="2 3">DSM 19970</strain>
    </source>
</reference>
<proteinExistence type="predicted"/>
<sequence>MSGDRSEVVTPRFRMWLRPDGIVHLVWNQGVSIVLEDAVASHSAMMALTGGVRAPLLVDAHDSRPQDRATRLHFVERSDLVSAVALIVNTPLGRTMGKLFLNVSEPVAPTRLFGDDASAITWLQEFVRRAPDGDP</sequence>
<gene>
    <name evidence="2" type="ORF">BKA03_001587</name>
</gene>
<evidence type="ECO:0000259" key="1">
    <source>
        <dbReference type="Pfam" id="PF25056"/>
    </source>
</evidence>
<keyword evidence="3" id="KW-1185">Reference proteome</keyword>
<dbReference type="Gene3D" id="3.40.1680.10">
    <property type="entry name" value="yp_829618.1 domain like"/>
    <property type="match status" value="1"/>
</dbReference>
<accession>A0A7Y9ZC43</accession>
<comment type="caution">
    <text evidence="2">The sequence shown here is derived from an EMBL/GenBank/DDBJ whole genome shotgun (WGS) entry which is preliminary data.</text>
</comment>
<dbReference type="Proteomes" id="UP000547973">
    <property type="component" value="Unassembled WGS sequence"/>
</dbReference>
<feature type="domain" description="DUF7793" evidence="1">
    <location>
        <begin position="15"/>
        <end position="126"/>
    </location>
</feature>
<name>A0A7Y9ZC43_9MICO</name>
<evidence type="ECO:0000313" key="3">
    <source>
        <dbReference type="Proteomes" id="UP000547973"/>
    </source>
</evidence>
<dbReference type="AlphaFoldDB" id="A0A7Y9ZC43"/>